<evidence type="ECO:0000313" key="8">
    <source>
        <dbReference type="RefSeq" id="XP_008792155.1"/>
    </source>
</evidence>
<reference evidence="8" key="2">
    <citation type="submission" date="2025-08" db="UniProtKB">
        <authorList>
            <consortium name="RefSeq"/>
        </authorList>
    </citation>
    <scope>IDENTIFICATION</scope>
    <source>
        <tissue evidence="8">Young leaves</tissue>
    </source>
</reference>
<dbReference type="AlphaFoldDB" id="A0A8B7C5L2"/>
<evidence type="ECO:0000256" key="1">
    <source>
        <dbReference type="ARBA" id="ARBA00004141"/>
    </source>
</evidence>
<reference evidence="7" key="1">
    <citation type="journal article" date="2019" name="Nat. Commun.">
        <title>Genome-wide association mapping of date palm fruit traits.</title>
        <authorList>
            <person name="Hazzouri K.M."/>
            <person name="Gros-Balthazard M."/>
            <person name="Flowers J.M."/>
            <person name="Copetti D."/>
            <person name="Lemansour A."/>
            <person name="Lebrun M."/>
            <person name="Masmoudi K."/>
            <person name="Ferrand S."/>
            <person name="Dhar M.I."/>
            <person name="Fresquez Z.A."/>
            <person name="Rosas U."/>
            <person name="Zhang J."/>
            <person name="Talag J."/>
            <person name="Lee S."/>
            <person name="Kudrna D."/>
            <person name="Powell R.F."/>
            <person name="Leitch I.J."/>
            <person name="Krueger R.R."/>
            <person name="Wing R.A."/>
            <person name="Amiri K.M.A."/>
            <person name="Purugganan M.D."/>
        </authorList>
    </citation>
    <scope>NUCLEOTIDE SEQUENCE [LARGE SCALE GENOMIC DNA]</scope>
    <source>
        <strain evidence="7">cv. Khalas</strain>
    </source>
</reference>
<proteinExistence type="inferred from homology"/>
<accession>A0A8B7C5L2</accession>
<dbReference type="OrthoDB" id="1881997at2759"/>
<evidence type="ECO:0000313" key="7">
    <source>
        <dbReference type="Proteomes" id="UP000228380"/>
    </source>
</evidence>
<dbReference type="GO" id="GO:0009734">
    <property type="term" value="P:auxin-activated signaling pathway"/>
    <property type="evidence" value="ECO:0007669"/>
    <property type="project" value="InterPro"/>
</dbReference>
<keyword evidence="4 6" id="KW-1133">Transmembrane helix</keyword>
<feature type="transmembrane region" description="Helical" evidence="6">
    <location>
        <begin position="246"/>
        <end position="267"/>
    </location>
</feature>
<dbReference type="Pfam" id="PF00335">
    <property type="entry name" value="Tetraspanin"/>
    <property type="match status" value="1"/>
</dbReference>
<feature type="transmembrane region" description="Helical" evidence="6">
    <location>
        <begin position="6"/>
        <end position="30"/>
    </location>
</feature>
<gene>
    <name evidence="8" type="primary">LOC103708837</name>
</gene>
<keyword evidence="5 6" id="KW-0472">Membrane</keyword>
<evidence type="ECO:0000256" key="6">
    <source>
        <dbReference type="SAM" id="Phobius"/>
    </source>
</evidence>
<protein>
    <submittedName>
        <fullName evidence="8">Tetraspanin-3-like</fullName>
    </submittedName>
</protein>
<organism evidence="7 8">
    <name type="scientific">Phoenix dactylifera</name>
    <name type="common">Date palm</name>
    <dbReference type="NCBI Taxonomy" id="42345"/>
    <lineage>
        <taxon>Eukaryota</taxon>
        <taxon>Viridiplantae</taxon>
        <taxon>Streptophyta</taxon>
        <taxon>Embryophyta</taxon>
        <taxon>Tracheophyta</taxon>
        <taxon>Spermatophyta</taxon>
        <taxon>Magnoliopsida</taxon>
        <taxon>Liliopsida</taxon>
        <taxon>Arecaceae</taxon>
        <taxon>Coryphoideae</taxon>
        <taxon>Phoeniceae</taxon>
        <taxon>Phoenix</taxon>
    </lineage>
</organism>
<dbReference type="InterPro" id="IPR044991">
    <property type="entry name" value="TET_plant"/>
</dbReference>
<evidence type="ECO:0000256" key="5">
    <source>
        <dbReference type="ARBA" id="ARBA00023136"/>
    </source>
</evidence>
<feature type="transmembrane region" description="Helical" evidence="6">
    <location>
        <begin position="42"/>
        <end position="63"/>
    </location>
</feature>
<feature type="transmembrane region" description="Helical" evidence="6">
    <location>
        <begin position="75"/>
        <end position="97"/>
    </location>
</feature>
<dbReference type="GeneID" id="103708837"/>
<dbReference type="Proteomes" id="UP000228380">
    <property type="component" value="Chromosome 3"/>
</dbReference>
<dbReference type="PANTHER" id="PTHR32191">
    <property type="entry name" value="TETRASPANIN-8-RELATED"/>
    <property type="match status" value="1"/>
</dbReference>
<evidence type="ECO:0000256" key="2">
    <source>
        <dbReference type="ARBA" id="ARBA00006840"/>
    </source>
</evidence>
<comment type="similarity">
    <text evidence="2">Belongs to the tetraspanin (TM4SF) family.</text>
</comment>
<evidence type="ECO:0000256" key="3">
    <source>
        <dbReference type="ARBA" id="ARBA00022692"/>
    </source>
</evidence>
<dbReference type="GO" id="GO:0016020">
    <property type="term" value="C:membrane"/>
    <property type="evidence" value="ECO:0007669"/>
    <property type="project" value="UniProtKB-SubCell"/>
</dbReference>
<sequence length="293" mass="32751">MLRGSTGLIGVVNFITFLGSIPILAGGIWLGARANNTDCIRFLQWPIIIIGVTIMVISLMGFAGACYRISWLLRLYLFVMFFVIVALVGFIIFAFSVTDRGHGEVIMNRGFLEYQLNDYSGWLKDRVSDPGYWPKISACLRDAGACKGMAHYVRDPTTGMQMPESADMFYRRNLSPIESGCCKPPTSCGFTYVNETYWTPGGGGIAVPDTDCNQWNNDQRQLCYQCDSCKAGVLASIRHSWRKVSVINIVVLIVLVIVYVLGCAAFRNSKRIDNDEPFGENRMTKARPSRIQF</sequence>
<dbReference type="RefSeq" id="XP_008792155.1">
    <property type="nucleotide sequence ID" value="XM_008793933.4"/>
</dbReference>
<dbReference type="PRINTS" id="PR00259">
    <property type="entry name" value="TMFOUR"/>
</dbReference>
<comment type="subcellular location">
    <subcellularLocation>
        <location evidence="1">Membrane</location>
        <topology evidence="1">Multi-pass membrane protein</topology>
    </subcellularLocation>
</comment>
<evidence type="ECO:0000256" key="4">
    <source>
        <dbReference type="ARBA" id="ARBA00022989"/>
    </source>
</evidence>
<dbReference type="InterPro" id="IPR018499">
    <property type="entry name" value="Tetraspanin/Peripherin"/>
</dbReference>
<keyword evidence="3 6" id="KW-0812">Transmembrane</keyword>
<dbReference type="KEGG" id="pda:103708837"/>
<keyword evidence="7" id="KW-1185">Reference proteome</keyword>
<name>A0A8B7C5L2_PHODC</name>